<reference evidence="2" key="1">
    <citation type="submission" date="2021-05" db="EMBL/GenBank/DDBJ databases">
        <authorList>
            <person name="Khan N."/>
        </authorList>
    </citation>
    <scope>NUCLEOTIDE SEQUENCE</scope>
</reference>
<feature type="compositionally biased region" description="Low complexity" evidence="1">
    <location>
        <begin position="160"/>
        <end position="169"/>
    </location>
</feature>
<dbReference type="EMBL" id="CAJSTJ010000077">
    <property type="protein sequence ID" value="CAG7555915.1"/>
    <property type="molecule type" value="Genomic_DNA"/>
</dbReference>
<feature type="compositionally biased region" description="Basic and acidic residues" evidence="1">
    <location>
        <begin position="42"/>
        <end position="55"/>
    </location>
</feature>
<accession>A0A8J2IF53</accession>
<dbReference type="Proteomes" id="UP000693738">
    <property type="component" value="Unassembled WGS sequence"/>
</dbReference>
<feature type="compositionally biased region" description="Low complexity" evidence="1">
    <location>
        <begin position="141"/>
        <end position="152"/>
    </location>
</feature>
<evidence type="ECO:0000256" key="1">
    <source>
        <dbReference type="SAM" id="MobiDB-lite"/>
    </source>
</evidence>
<evidence type="ECO:0000313" key="3">
    <source>
        <dbReference type="Proteomes" id="UP000693738"/>
    </source>
</evidence>
<name>A0A8J2IF53_FUSEQ</name>
<organism evidence="2 3">
    <name type="scientific">Fusarium equiseti</name>
    <name type="common">Fusarium scirpi</name>
    <dbReference type="NCBI Taxonomy" id="61235"/>
    <lineage>
        <taxon>Eukaryota</taxon>
        <taxon>Fungi</taxon>
        <taxon>Dikarya</taxon>
        <taxon>Ascomycota</taxon>
        <taxon>Pezizomycotina</taxon>
        <taxon>Sordariomycetes</taxon>
        <taxon>Hypocreomycetidae</taxon>
        <taxon>Hypocreales</taxon>
        <taxon>Nectriaceae</taxon>
        <taxon>Fusarium</taxon>
        <taxon>Fusarium incarnatum-equiseti species complex</taxon>
    </lineage>
</organism>
<proteinExistence type="predicted"/>
<feature type="region of interest" description="Disordered" evidence="1">
    <location>
        <begin position="31"/>
        <end position="86"/>
    </location>
</feature>
<gene>
    <name evidence="2" type="ORF">FEQUK3_LOCUS1625</name>
</gene>
<comment type="caution">
    <text evidence="2">The sequence shown here is derived from an EMBL/GenBank/DDBJ whole genome shotgun (WGS) entry which is preliminary data.</text>
</comment>
<feature type="region of interest" description="Disordered" evidence="1">
    <location>
        <begin position="118"/>
        <end position="197"/>
    </location>
</feature>
<sequence>MAGDTGSDGGFCCGLPNPFKAFKKKIEEPGPIRQAKNAGCIDRPRNPIRIDDQGRPIDSQDQPTQVVRPCPNSAPDNVFNMGRPAKDPGALFSTSWTIEKNGHAQDCLGNELFRYKDSKSQSQLATPVGLGGQVIPLDNLAPASAGGPSATGPSGGGPPTGASGAGSSSVDSKGKGNDVAEKEDVGDGNLTAAANLI</sequence>
<evidence type="ECO:0000313" key="2">
    <source>
        <dbReference type="EMBL" id="CAG7555915.1"/>
    </source>
</evidence>
<dbReference type="AlphaFoldDB" id="A0A8J2IF53"/>
<protein>
    <submittedName>
        <fullName evidence="2">Uncharacterized protein</fullName>
    </submittedName>
</protein>
<feature type="compositionally biased region" description="Basic and acidic residues" evidence="1">
    <location>
        <begin position="172"/>
        <end position="185"/>
    </location>
</feature>